<evidence type="ECO:0000256" key="3">
    <source>
        <dbReference type="ARBA" id="ARBA00022840"/>
    </source>
</evidence>
<dbReference type="PANTHER" id="PTHR34698:SF2">
    <property type="entry name" value="5-OXOPROLINASE SUBUNIT B"/>
    <property type="match status" value="1"/>
</dbReference>
<dbReference type="InterPro" id="IPR029000">
    <property type="entry name" value="Cyclophilin-like_dom_sf"/>
</dbReference>
<dbReference type="GO" id="GO:0016787">
    <property type="term" value="F:hydrolase activity"/>
    <property type="evidence" value="ECO:0007669"/>
    <property type="project" value="UniProtKB-KW"/>
</dbReference>
<dbReference type="OrthoDB" id="9768696at2"/>
<keyword evidence="3" id="KW-0067">ATP-binding</keyword>
<feature type="domain" description="Carboxyltransferase" evidence="4">
    <location>
        <begin position="3"/>
        <end position="213"/>
    </location>
</feature>
<dbReference type="InterPro" id="IPR003833">
    <property type="entry name" value="CT_C_D"/>
</dbReference>
<proteinExistence type="predicted"/>
<dbReference type="KEGG" id="agm:DCE93_11630"/>
<dbReference type="InterPro" id="IPR010016">
    <property type="entry name" value="PxpB"/>
</dbReference>
<accession>A0A2S0WY41</accession>
<keyword evidence="1" id="KW-0547">Nucleotide-binding</keyword>
<gene>
    <name evidence="5" type="ORF">DCE93_11630</name>
</gene>
<dbReference type="Proteomes" id="UP000244729">
    <property type="component" value="Chromosome"/>
</dbReference>
<dbReference type="Pfam" id="PF02682">
    <property type="entry name" value="CT_C_D"/>
    <property type="match status" value="1"/>
</dbReference>
<dbReference type="GO" id="GO:0005524">
    <property type="term" value="F:ATP binding"/>
    <property type="evidence" value="ECO:0007669"/>
    <property type="project" value="UniProtKB-KW"/>
</dbReference>
<dbReference type="SUPFAM" id="SSF160467">
    <property type="entry name" value="PH0987 N-terminal domain-like"/>
    <property type="match status" value="1"/>
</dbReference>
<organism evidence="5 6">
    <name type="scientific">Agromyces badenianii</name>
    <dbReference type="NCBI Taxonomy" id="2080742"/>
    <lineage>
        <taxon>Bacteria</taxon>
        <taxon>Bacillati</taxon>
        <taxon>Actinomycetota</taxon>
        <taxon>Actinomycetes</taxon>
        <taxon>Micrococcales</taxon>
        <taxon>Microbacteriaceae</taxon>
        <taxon>Agromyces</taxon>
    </lineage>
</organism>
<dbReference type="Gene3D" id="2.40.100.10">
    <property type="entry name" value="Cyclophilin-like"/>
    <property type="match status" value="1"/>
</dbReference>
<dbReference type="EMBL" id="CP028913">
    <property type="protein sequence ID" value="AWB96221.1"/>
    <property type="molecule type" value="Genomic_DNA"/>
</dbReference>
<dbReference type="Gene3D" id="3.30.1360.40">
    <property type="match status" value="1"/>
</dbReference>
<evidence type="ECO:0000256" key="1">
    <source>
        <dbReference type="ARBA" id="ARBA00022741"/>
    </source>
</evidence>
<dbReference type="AlphaFoldDB" id="A0A2S0WY41"/>
<dbReference type="RefSeq" id="WP_108596020.1">
    <property type="nucleotide sequence ID" value="NZ_CP028913.1"/>
</dbReference>
<evidence type="ECO:0000313" key="5">
    <source>
        <dbReference type="EMBL" id="AWB96221.1"/>
    </source>
</evidence>
<sequence length="227" mass="24050">MSRRLLPSGDAALLVECDTLDEVLALHDALAAEPPAGVLELVPAARTILVSVDPERLPLESAATWVRRIPADSAARRSRLEAGVAATSVAATAIDEAVVDEVIVDVVYDGDDLRHTAGLLGVSAESLVARHQAAAWRVAFIGFAPGFGYLVSDDWPFEVPRLDAPRPRVPPGAVALAGAFAGVYPRQSPGGWRVIGRTDAVLWDPASPSPALFVPGRRVRFRAVDRA</sequence>
<name>A0A2S0WY41_9MICO</name>
<reference evidence="5 6" key="1">
    <citation type="submission" date="2018-04" db="EMBL/GenBank/DDBJ databases">
        <authorList>
            <person name="Li J."/>
        </authorList>
    </citation>
    <scope>NUCLEOTIDE SEQUENCE [LARGE SCALE GENOMIC DNA]</scope>
    <source>
        <strain evidence="6">30A</strain>
    </source>
</reference>
<dbReference type="PANTHER" id="PTHR34698">
    <property type="entry name" value="5-OXOPROLINASE SUBUNIT B"/>
    <property type="match status" value="1"/>
</dbReference>
<keyword evidence="2 5" id="KW-0378">Hydrolase</keyword>
<evidence type="ECO:0000256" key="2">
    <source>
        <dbReference type="ARBA" id="ARBA00022801"/>
    </source>
</evidence>
<evidence type="ECO:0000313" key="6">
    <source>
        <dbReference type="Proteomes" id="UP000244729"/>
    </source>
</evidence>
<evidence type="ECO:0000259" key="4">
    <source>
        <dbReference type="SMART" id="SM00796"/>
    </source>
</evidence>
<dbReference type="SUPFAM" id="SSF50891">
    <property type="entry name" value="Cyclophilin-like"/>
    <property type="match status" value="1"/>
</dbReference>
<keyword evidence="6" id="KW-1185">Reference proteome</keyword>
<dbReference type="SMART" id="SM00796">
    <property type="entry name" value="AHS1"/>
    <property type="match status" value="1"/>
</dbReference>
<protein>
    <submittedName>
        <fullName evidence="5">Allophanate hydrolase</fullName>
    </submittedName>
</protein>